<dbReference type="AlphaFoldDB" id="A0A0U1L548"/>
<feature type="domain" description="CobN/magnesium chelatase" evidence="1">
    <location>
        <begin position="113"/>
        <end position="248"/>
    </location>
</feature>
<evidence type="ECO:0000313" key="2">
    <source>
        <dbReference type="EMBL" id="CQR74419.1"/>
    </source>
</evidence>
<dbReference type="Pfam" id="PF02514">
    <property type="entry name" value="CobN-Mg_chel"/>
    <property type="match status" value="2"/>
</dbReference>
<dbReference type="InterPro" id="IPR003672">
    <property type="entry name" value="CobN/Mg_chltase"/>
</dbReference>
<dbReference type="Proteomes" id="UP000049855">
    <property type="component" value="Unassembled WGS sequence"/>
</dbReference>
<protein>
    <submittedName>
        <fullName evidence="2">CobN component of cobalt chelatase involved in B12 biosynthesis</fullName>
    </submittedName>
</protein>
<dbReference type="PANTHER" id="PTHR44119:SF4">
    <property type="entry name" value="AEROBIC COBALTOCHELATASE SUBUNIT COBN"/>
    <property type="match status" value="1"/>
</dbReference>
<dbReference type="EMBL" id="CTRP01000014">
    <property type="protein sequence ID" value="CQR74419.1"/>
    <property type="molecule type" value="Genomic_DNA"/>
</dbReference>
<reference evidence="3" key="1">
    <citation type="submission" date="2015-03" db="EMBL/GenBank/DDBJ databases">
        <authorList>
            <person name="Nijsse Bart"/>
        </authorList>
    </citation>
    <scope>NUCLEOTIDE SEQUENCE [LARGE SCALE GENOMIC DNA]</scope>
</reference>
<feature type="domain" description="CobN/magnesium chelatase" evidence="1">
    <location>
        <begin position="8"/>
        <end position="109"/>
    </location>
</feature>
<sequence length="261" mass="29430">MDLGESGIQTELIREIERQGYNALVVFSNNLGNPETGATGLTEAFETYFYDRGQVIIDVLINTFVFSLTVTRFLELKVIQDLGVPVLQAYNLYGSYAWWQDSFTGMSASVISYAWEIGKQMAEDVIARYVKEEGRYPESVGIILWATSNLRNHGQCVAEFLYLLGLRPVWQKGSLRVIDIEVIPLSELKRPRVDVTGRISGLFRDSMPASVTWMDKAVDMVASLEESLEENYIRKHVLQEAQELTEQGGCCLAAGFVPHLW</sequence>
<evidence type="ECO:0000313" key="3">
    <source>
        <dbReference type="Proteomes" id="UP000049855"/>
    </source>
</evidence>
<accession>A0A0U1L548</accession>
<organism evidence="2 3">
    <name type="scientific">Sporomusa ovata</name>
    <dbReference type="NCBI Taxonomy" id="2378"/>
    <lineage>
        <taxon>Bacteria</taxon>
        <taxon>Bacillati</taxon>
        <taxon>Bacillota</taxon>
        <taxon>Negativicutes</taxon>
        <taxon>Selenomonadales</taxon>
        <taxon>Sporomusaceae</taxon>
        <taxon>Sporomusa</taxon>
    </lineage>
</organism>
<name>A0A0U1L548_9FIRM</name>
<keyword evidence="3" id="KW-1185">Reference proteome</keyword>
<gene>
    <name evidence="2" type="ORF">SpAn4DRAFT_0881</name>
</gene>
<proteinExistence type="predicted"/>
<dbReference type="PANTHER" id="PTHR44119">
    <property type="entry name" value="MAGNESIUM-CHELATASE SUBUNIT CHLH, CHLOROPLASTIC"/>
    <property type="match status" value="1"/>
</dbReference>
<evidence type="ECO:0000259" key="1">
    <source>
        <dbReference type="Pfam" id="PF02514"/>
    </source>
</evidence>